<dbReference type="KEGG" id="aten:116303784"/>
<dbReference type="PANTHER" id="PTHR22803">
    <property type="entry name" value="MANNOSE, PHOSPHOLIPASE, LECTIN RECEPTOR RELATED"/>
    <property type="match status" value="1"/>
</dbReference>
<dbReference type="Gene3D" id="3.10.100.10">
    <property type="entry name" value="Mannose-Binding Protein A, subunit A"/>
    <property type="match status" value="1"/>
</dbReference>
<keyword evidence="4" id="KW-1185">Reference proteome</keyword>
<feature type="chain" id="PRO_5028175030" evidence="2">
    <location>
        <begin position="31"/>
        <end position="298"/>
    </location>
</feature>
<dbReference type="Pfam" id="PF00059">
    <property type="entry name" value="Lectin_C"/>
    <property type="match status" value="1"/>
</dbReference>
<organism evidence="4 5">
    <name type="scientific">Actinia tenebrosa</name>
    <name type="common">Australian red waratah sea anemone</name>
    <dbReference type="NCBI Taxonomy" id="6105"/>
    <lineage>
        <taxon>Eukaryota</taxon>
        <taxon>Metazoa</taxon>
        <taxon>Cnidaria</taxon>
        <taxon>Anthozoa</taxon>
        <taxon>Hexacorallia</taxon>
        <taxon>Actiniaria</taxon>
        <taxon>Actiniidae</taxon>
        <taxon>Actinia</taxon>
    </lineage>
</organism>
<dbReference type="OrthoDB" id="5975906at2759"/>
<feature type="signal peptide" evidence="2">
    <location>
        <begin position="1"/>
        <end position="30"/>
    </location>
</feature>
<dbReference type="AlphaFoldDB" id="A0A6P8IQR2"/>
<gene>
    <name evidence="5" type="primary">LOC116303784</name>
</gene>
<accession>A0A6P8IQR2</accession>
<evidence type="ECO:0000259" key="3">
    <source>
        <dbReference type="PROSITE" id="PS50041"/>
    </source>
</evidence>
<dbReference type="PROSITE" id="PS50041">
    <property type="entry name" value="C_TYPE_LECTIN_2"/>
    <property type="match status" value="1"/>
</dbReference>
<reference evidence="5" key="1">
    <citation type="submission" date="2025-08" db="UniProtKB">
        <authorList>
            <consortium name="RefSeq"/>
        </authorList>
    </citation>
    <scope>IDENTIFICATION</scope>
    <source>
        <tissue evidence="5">Tentacle</tissue>
    </source>
</reference>
<keyword evidence="2" id="KW-0732">Signal</keyword>
<evidence type="ECO:0000313" key="5">
    <source>
        <dbReference type="RefSeq" id="XP_031569247.1"/>
    </source>
</evidence>
<evidence type="ECO:0000256" key="1">
    <source>
        <dbReference type="SAM" id="MobiDB-lite"/>
    </source>
</evidence>
<dbReference type="InterPro" id="IPR016187">
    <property type="entry name" value="CTDL_fold"/>
</dbReference>
<protein>
    <submittedName>
        <fullName evidence="5">Uncharacterized protein LOC116303784</fullName>
    </submittedName>
</protein>
<dbReference type="InterPro" id="IPR016186">
    <property type="entry name" value="C-type_lectin-like/link_sf"/>
</dbReference>
<dbReference type="InterPro" id="IPR001304">
    <property type="entry name" value="C-type_lectin-like"/>
</dbReference>
<evidence type="ECO:0000256" key="2">
    <source>
        <dbReference type="SAM" id="SignalP"/>
    </source>
</evidence>
<name>A0A6P8IQR2_ACTTE</name>
<feature type="domain" description="C-type lectin" evidence="3">
    <location>
        <begin position="170"/>
        <end position="277"/>
    </location>
</feature>
<dbReference type="InParanoid" id="A0A6P8IQR2"/>
<sequence>MARPRKGCFPACKIIVLVLVISLSLYSTESFYPHTVKNHVVVNQDDLIDGFPAQDWISCIMSCQNDPKCFSYNYQYEKKENGLCELYGCGVDQEKELTKQLVYSYGFLFQQLKHHKEMKLCAKQRVTSKRPTTNSATPGKGSSTSTSNTAIPSTTAVPTGKACCRDWIRNNQTCYLAVHEPKTWTKSYHYCKRKGGNLTSIHSRDENTFIVNKMTANFKSDFFFVGSIISRNNRLVWSDGTVFNFYQNWKSNNDRIAKNVTNFSSKYVRIEKSLGKWISSSNPPLDEFESVCKHSLYE</sequence>
<dbReference type="InterPro" id="IPR050111">
    <property type="entry name" value="C-type_lectin/snaclec_domain"/>
</dbReference>
<proteinExistence type="predicted"/>
<feature type="region of interest" description="Disordered" evidence="1">
    <location>
        <begin position="126"/>
        <end position="154"/>
    </location>
</feature>
<dbReference type="CDD" id="cd00037">
    <property type="entry name" value="CLECT"/>
    <property type="match status" value="1"/>
</dbReference>
<dbReference type="SMART" id="SM00034">
    <property type="entry name" value="CLECT"/>
    <property type="match status" value="1"/>
</dbReference>
<dbReference type="GeneID" id="116303784"/>
<dbReference type="SUPFAM" id="SSF56436">
    <property type="entry name" value="C-type lectin-like"/>
    <property type="match status" value="1"/>
</dbReference>
<dbReference type="Proteomes" id="UP000515163">
    <property type="component" value="Unplaced"/>
</dbReference>
<dbReference type="RefSeq" id="XP_031569247.1">
    <property type="nucleotide sequence ID" value="XM_031713387.1"/>
</dbReference>
<evidence type="ECO:0000313" key="4">
    <source>
        <dbReference type="Proteomes" id="UP000515163"/>
    </source>
</evidence>
<feature type="compositionally biased region" description="Polar residues" evidence="1">
    <location>
        <begin position="129"/>
        <end position="154"/>
    </location>
</feature>